<comment type="caution">
    <text evidence="2">The sequence shown here is derived from an EMBL/GenBank/DDBJ whole genome shotgun (WGS) entry which is preliminary data.</text>
</comment>
<dbReference type="PANTHER" id="PTHR12905">
    <property type="entry name" value="METALLOPHOSPHOESTERASE"/>
    <property type="match status" value="1"/>
</dbReference>
<dbReference type="EMBL" id="JOWA01000022">
    <property type="protein sequence ID" value="KEZ46674.1"/>
    <property type="molecule type" value="Genomic_DNA"/>
</dbReference>
<proteinExistence type="predicted"/>
<name>A0A084GH62_PSEDA</name>
<gene>
    <name evidence="2" type="ORF">SAPIO_CDS0511</name>
</gene>
<dbReference type="InterPro" id="IPR004843">
    <property type="entry name" value="Calcineurin-like_PHP"/>
</dbReference>
<evidence type="ECO:0000313" key="2">
    <source>
        <dbReference type="EMBL" id="KEZ46674.1"/>
    </source>
</evidence>
<dbReference type="PANTHER" id="PTHR12905:SF16">
    <property type="entry name" value="SER_THR PROTEIN PHOSPHATASE FAMILY PROTEIN (AFU_ORTHOLOGUE AFUA_1G06000)"/>
    <property type="match status" value="1"/>
</dbReference>
<dbReference type="InterPro" id="IPR051693">
    <property type="entry name" value="UPF0046_metallophosphoest"/>
</dbReference>
<dbReference type="GeneID" id="27718663"/>
<reference evidence="2 3" key="1">
    <citation type="journal article" date="2014" name="Genome Announc.">
        <title>Draft genome sequence of the pathogenic fungus Scedosporium apiospermum.</title>
        <authorList>
            <person name="Vandeputte P."/>
            <person name="Ghamrawi S."/>
            <person name="Rechenmann M."/>
            <person name="Iltis A."/>
            <person name="Giraud S."/>
            <person name="Fleury M."/>
            <person name="Thornton C."/>
            <person name="Delhaes L."/>
            <person name="Meyer W."/>
            <person name="Papon N."/>
            <person name="Bouchara J.P."/>
        </authorList>
    </citation>
    <scope>NUCLEOTIDE SEQUENCE [LARGE SCALE GENOMIC DNA]</scope>
    <source>
        <strain evidence="2 3">IHEM 14462</strain>
    </source>
</reference>
<dbReference type="GO" id="GO:0016787">
    <property type="term" value="F:hydrolase activity"/>
    <property type="evidence" value="ECO:0007669"/>
    <property type="project" value="InterPro"/>
</dbReference>
<sequence length="355" mass="39796">MLIIMSEIINWEVNEYPGELNKDQWMELKMAKKAELGDPILNGMALSELYRWAFEFLDQKSRILDDIPFCGIKRFFDVLCHRLDDPNLVGSYDELSKAVAWLEKADFECKIVIAGNHEITLDEPYYNNIKASYPPSLIESSPKCLSLLTSSPSITYLSHTSATIKLTSPTGPLTTFTVFGSPSSPKRGPDIIDFSAFTYPPSEDPATPTLWDAIPANIDIVVTHTPPRHHLDTVPNNGNPVPFGCESLRRALWRVRPRLAVCGHVHFGRGAEYVSWGHEEGEELSTEKWIDPAPEGKKNSLVDLVKGLGSEQRGRGREGTCVVNAAIMTESYFQRKGHRKMSKPIVVDLELPVWT</sequence>
<dbReference type="RefSeq" id="XP_016646473.1">
    <property type="nucleotide sequence ID" value="XM_016783273.1"/>
</dbReference>
<dbReference type="VEuPathDB" id="FungiDB:SAPIO_CDS0511"/>
<protein>
    <recommendedName>
        <fullName evidence="1">Calcineurin-like phosphoesterase domain-containing protein</fullName>
    </recommendedName>
</protein>
<dbReference type="OMA" id="HIHDGRG"/>
<organism evidence="2 3">
    <name type="scientific">Pseudallescheria apiosperma</name>
    <name type="common">Scedosporium apiospermum</name>
    <dbReference type="NCBI Taxonomy" id="563466"/>
    <lineage>
        <taxon>Eukaryota</taxon>
        <taxon>Fungi</taxon>
        <taxon>Dikarya</taxon>
        <taxon>Ascomycota</taxon>
        <taxon>Pezizomycotina</taxon>
        <taxon>Sordariomycetes</taxon>
        <taxon>Hypocreomycetidae</taxon>
        <taxon>Microascales</taxon>
        <taxon>Microascaceae</taxon>
        <taxon>Scedosporium</taxon>
    </lineage>
</organism>
<dbReference type="SUPFAM" id="SSF56300">
    <property type="entry name" value="Metallo-dependent phosphatases"/>
    <property type="match status" value="1"/>
</dbReference>
<dbReference type="OrthoDB" id="630188at2759"/>
<dbReference type="Proteomes" id="UP000028545">
    <property type="component" value="Unassembled WGS sequence"/>
</dbReference>
<dbReference type="AlphaFoldDB" id="A0A084GH62"/>
<dbReference type="HOGENOM" id="CLU_041441_0_0_1"/>
<evidence type="ECO:0000259" key="1">
    <source>
        <dbReference type="Pfam" id="PF00149"/>
    </source>
</evidence>
<accession>A0A084GH62</accession>
<dbReference type="KEGG" id="sapo:SAPIO_CDS0511"/>
<feature type="domain" description="Calcineurin-like phosphoesterase" evidence="1">
    <location>
        <begin position="99"/>
        <end position="266"/>
    </location>
</feature>
<dbReference type="Pfam" id="PF00149">
    <property type="entry name" value="Metallophos"/>
    <property type="match status" value="1"/>
</dbReference>
<dbReference type="Gene3D" id="3.60.21.10">
    <property type="match status" value="1"/>
</dbReference>
<dbReference type="InterPro" id="IPR029052">
    <property type="entry name" value="Metallo-depent_PP-like"/>
</dbReference>
<evidence type="ECO:0000313" key="3">
    <source>
        <dbReference type="Proteomes" id="UP000028545"/>
    </source>
</evidence>
<keyword evidence="3" id="KW-1185">Reference proteome</keyword>